<dbReference type="EMBL" id="CM000767">
    <property type="protein sequence ID" value="OQU78767.1"/>
    <property type="molecule type" value="Genomic_DNA"/>
</dbReference>
<dbReference type="Gramene" id="OQU78767">
    <property type="protein sequence ID" value="OQU78767"/>
    <property type="gene ID" value="SORBI_3008G044750"/>
</dbReference>
<keyword evidence="1" id="KW-0479">Metal-binding</keyword>
<name>A0A1Z5R4W3_SORBI</name>
<accession>A0A1Z5R4W3</accession>
<dbReference type="Proteomes" id="UP000000768">
    <property type="component" value="Chromosome 8"/>
</dbReference>
<evidence type="ECO:0000256" key="5">
    <source>
        <dbReference type="ARBA" id="ARBA00023163"/>
    </source>
</evidence>
<evidence type="ECO:0000256" key="4">
    <source>
        <dbReference type="ARBA" id="ARBA00023015"/>
    </source>
</evidence>
<reference evidence="8" key="2">
    <citation type="journal article" date="2018" name="Plant J.">
        <title>The Sorghum bicolor reference genome: improved assembly, gene annotations, a transcriptome atlas, and signatures of genome organization.</title>
        <authorList>
            <person name="McCormick R.F."/>
            <person name="Truong S.K."/>
            <person name="Sreedasyam A."/>
            <person name="Jenkins J."/>
            <person name="Shu S."/>
            <person name="Sims D."/>
            <person name="Kennedy M."/>
            <person name="Amirebrahimi M."/>
            <person name="Weers B.D."/>
            <person name="McKinley B."/>
            <person name="Mattison A."/>
            <person name="Morishige D.T."/>
            <person name="Grimwood J."/>
            <person name="Schmutz J."/>
            <person name="Mullet J.E."/>
        </authorList>
    </citation>
    <scope>NUCLEOTIDE SEQUENCE [LARGE SCALE GENOMIC DNA]</scope>
    <source>
        <strain evidence="8">cv. BTx623</strain>
    </source>
</reference>
<dbReference type="InterPro" id="IPR056280">
    <property type="entry name" value="AIPP2-like_SPOC"/>
</dbReference>
<keyword evidence="5" id="KW-0804">Transcription</keyword>
<protein>
    <recommendedName>
        <fullName evidence="6">AIPP2-like SPOC-like domain-containing protein</fullName>
    </recommendedName>
</protein>
<dbReference type="PANTHER" id="PTHR33304">
    <property type="match status" value="1"/>
</dbReference>
<feature type="domain" description="AIPP2-like SPOC-like" evidence="6">
    <location>
        <begin position="1"/>
        <end position="34"/>
    </location>
</feature>
<sequence>MQNDLALRAIIGDAEMLIFPSILLPNHHQTFQGTLPMGSIQA</sequence>
<evidence type="ECO:0000259" key="6">
    <source>
        <dbReference type="Pfam" id="PF23121"/>
    </source>
</evidence>
<evidence type="ECO:0000256" key="2">
    <source>
        <dbReference type="ARBA" id="ARBA00022771"/>
    </source>
</evidence>
<keyword evidence="8" id="KW-1185">Reference proteome</keyword>
<proteinExistence type="predicted"/>
<organism evidence="7 8">
    <name type="scientific">Sorghum bicolor</name>
    <name type="common">Sorghum</name>
    <name type="synonym">Sorghum vulgare</name>
    <dbReference type="NCBI Taxonomy" id="4558"/>
    <lineage>
        <taxon>Eukaryota</taxon>
        <taxon>Viridiplantae</taxon>
        <taxon>Streptophyta</taxon>
        <taxon>Embryophyta</taxon>
        <taxon>Tracheophyta</taxon>
        <taxon>Spermatophyta</taxon>
        <taxon>Magnoliopsida</taxon>
        <taxon>Liliopsida</taxon>
        <taxon>Poales</taxon>
        <taxon>Poaceae</taxon>
        <taxon>PACMAD clade</taxon>
        <taxon>Panicoideae</taxon>
        <taxon>Andropogonodae</taxon>
        <taxon>Andropogoneae</taxon>
        <taxon>Sorghinae</taxon>
        <taxon>Sorghum</taxon>
    </lineage>
</organism>
<dbReference type="InParanoid" id="A0A1Z5R4W3"/>
<evidence type="ECO:0000313" key="8">
    <source>
        <dbReference type="Proteomes" id="UP000000768"/>
    </source>
</evidence>
<dbReference type="GO" id="GO:0034244">
    <property type="term" value="P:negative regulation of transcription elongation by RNA polymerase II"/>
    <property type="evidence" value="ECO:0007669"/>
    <property type="project" value="InterPro"/>
</dbReference>
<gene>
    <name evidence="7" type="ORF">SORBI_3008G044750</name>
</gene>
<keyword evidence="2" id="KW-0863">Zinc-finger</keyword>
<dbReference type="Pfam" id="PF23121">
    <property type="entry name" value="SPOC_AIPP2"/>
    <property type="match status" value="1"/>
</dbReference>
<dbReference type="PANTHER" id="PTHR33304:SF49">
    <property type="entry name" value="OS12G0161500 PROTEIN"/>
    <property type="match status" value="1"/>
</dbReference>
<keyword evidence="4" id="KW-0805">Transcription regulation</keyword>
<dbReference type="InterPro" id="IPR049914">
    <property type="entry name" value="PHD1-3/5-6"/>
</dbReference>
<dbReference type="GO" id="GO:0008270">
    <property type="term" value="F:zinc ion binding"/>
    <property type="evidence" value="ECO:0007669"/>
    <property type="project" value="UniProtKB-KW"/>
</dbReference>
<dbReference type="AlphaFoldDB" id="A0A1Z5R4W3"/>
<evidence type="ECO:0000256" key="3">
    <source>
        <dbReference type="ARBA" id="ARBA00022833"/>
    </source>
</evidence>
<dbReference type="GO" id="GO:0140566">
    <property type="term" value="F:histone reader activity"/>
    <property type="evidence" value="ECO:0007669"/>
    <property type="project" value="InterPro"/>
</dbReference>
<reference evidence="7 8" key="1">
    <citation type="journal article" date="2009" name="Nature">
        <title>The Sorghum bicolor genome and the diversification of grasses.</title>
        <authorList>
            <person name="Paterson A.H."/>
            <person name="Bowers J.E."/>
            <person name="Bruggmann R."/>
            <person name="Dubchak I."/>
            <person name="Grimwood J."/>
            <person name="Gundlach H."/>
            <person name="Haberer G."/>
            <person name="Hellsten U."/>
            <person name="Mitros T."/>
            <person name="Poliakov A."/>
            <person name="Schmutz J."/>
            <person name="Spannagl M."/>
            <person name="Tang H."/>
            <person name="Wang X."/>
            <person name="Wicker T."/>
            <person name="Bharti A.K."/>
            <person name="Chapman J."/>
            <person name="Feltus F.A."/>
            <person name="Gowik U."/>
            <person name="Grigoriev I.V."/>
            <person name="Lyons E."/>
            <person name="Maher C.A."/>
            <person name="Martis M."/>
            <person name="Narechania A."/>
            <person name="Otillar R.P."/>
            <person name="Penning B.W."/>
            <person name="Salamov A.A."/>
            <person name="Wang Y."/>
            <person name="Zhang L."/>
            <person name="Carpita N.C."/>
            <person name="Freeling M."/>
            <person name="Gingle A.R."/>
            <person name="Hash C.T."/>
            <person name="Keller B."/>
            <person name="Klein P."/>
            <person name="Kresovich S."/>
            <person name="McCann M.C."/>
            <person name="Ming R."/>
            <person name="Peterson D.G."/>
            <person name="Mehboob-ur-Rahman"/>
            <person name="Ware D."/>
            <person name="Westhoff P."/>
            <person name="Mayer K.F."/>
            <person name="Messing J."/>
            <person name="Rokhsar D.S."/>
        </authorList>
    </citation>
    <scope>NUCLEOTIDE SEQUENCE [LARGE SCALE GENOMIC DNA]</scope>
    <source>
        <strain evidence="8">cv. BTx623</strain>
    </source>
</reference>
<evidence type="ECO:0000256" key="1">
    <source>
        <dbReference type="ARBA" id="ARBA00022723"/>
    </source>
</evidence>
<evidence type="ECO:0000313" key="7">
    <source>
        <dbReference type="EMBL" id="OQU78767.1"/>
    </source>
</evidence>
<keyword evidence="3" id="KW-0862">Zinc</keyword>